<sequence length="568" mass="59340">MSGALLALVASTLPPAAAQASAPDSPRARTLVVGPHGSDSAAGTPSAPLRTIGAAISRAGSGSTIVVRGGQYHESLTIPSGKRLTIEAAPGDRPWIDGSQPVHGWRATADGFVHHGWRASFDSSPTYTWGASDGTDPGWSFVNPQRPMAAHPDQVWIGGAAQRQVSSRAQLRPGAFFVDERADRLYLGSDPAGRDVRASTLATALAIRASGTTIRGIGVRRFAPSVPHMGAVTVEARDVTLARVSVRGNATTGVHVMAPGVALRHVSLVDNGMLGLSATYADGLRLMHVRAQGNNTEGFNHAPVAGGIKIGRTRGVRVVGATATGNDGTGLWFDESTQGIRVLDSVVRDNDHHGISLEISDNARVVDTVIAGNTDDGVKVNNTSRVGLWNNTIVDNGRPVNIVQDERDGSDPDVPGHDPRRPVPAPGLTWINSDVSVHNNILGRGQADANCLLCVEDYSGRFSAAELGVRASGNVYARANRSAPNWVVVWSRGAGNPAVFTSVSEFARTTGQERPHLAVVGRPAVTRDLGATAVVSRAAERVAQPLPAALARSLGRPAGVRHLGAWVG</sequence>
<comment type="subcellular location">
    <subcellularLocation>
        <location evidence="1">Secreted</location>
    </subcellularLocation>
</comment>
<gene>
    <name evidence="8" type="ORF">ACFPKY_00425</name>
</gene>
<proteinExistence type="predicted"/>
<keyword evidence="3 5" id="KW-0732">Signal</keyword>
<feature type="domain" description="Right handed beta helix" evidence="7">
    <location>
        <begin position="237"/>
        <end position="393"/>
    </location>
</feature>
<dbReference type="Proteomes" id="UP001595956">
    <property type="component" value="Unassembled WGS sequence"/>
</dbReference>
<feature type="chain" id="PRO_5045102869" evidence="5">
    <location>
        <begin position="21"/>
        <end position="568"/>
    </location>
</feature>
<dbReference type="InterPro" id="IPR011459">
    <property type="entry name" value="DUF1565"/>
</dbReference>
<dbReference type="Gene3D" id="2.160.20.10">
    <property type="entry name" value="Single-stranded right-handed beta-helix, Pectin lyase-like"/>
    <property type="match status" value="2"/>
</dbReference>
<feature type="compositionally biased region" description="Low complexity" evidence="4">
    <location>
        <begin position="16"/>
        <end position="25"/>
    </location>
</feature>
<evidence type="ECO:0000256" key="3">
    <source>
        <dbReference type="ARBA" id="ARBA00022729"/>
    </source>
</evidence>
<dbReference type="InterPro" id="IPR011050">
    <property type="entry name" value="Pectin_lyase_fold/virulence"/>
</dbReference>
<evidence type="ECO:0000313" key="9">
    <source>
        <dbReference type="Proteomes" id="UP001595956"/>
    </source>
</evidence>
<dbReference type="InterPro" id="IPR052052">
    <property type="entry name" value="Polysaccharide_Lyase_9"/>
</dbReference>
<evidence type="ECO:0000259" key="7">
    <source>
        <dbReference type="Pfam" id="PF13229"/>
    </source>
</evidence>
<accession>A0ABW0MTF3</accession>
<keyword evidence="9" id="KW-1185">Reference proteome</keyword>
<dbReference type="EMBL" id="JBHSMD010000001">
    <property type="protein sequence ID" value="MFC5491540.1"/>
    <property type="molecule type" value="Genomic_DNA"/>
</dbReference>
<dbReference type="RefSeq" id="WP_345180720.1">
    <property type="nucleotide sequence ID" value="NZ_BAABFQ010000008.1"/>
</dbReference>
<dbReference type="Pfam" id="PF13229">
    <property type="entry name" value="Beta_helix"/>
    <property type="match status" value="1"/>
</dbReference>
<feature type="domain" description="DUF1565" evidence="6">
    <location>
        <begin position="37"/>
        <end position="75"/>
    </location>
</feature>
<evidence type="ECO:0000259" key="6">
    <source>
        <dbReference type="Pfam" id="PF07602"/>
    </source>
</evidence>
<name>A0ABW0MTF3_9ACTN</name>
<evidence type="ECO:0000256" key="5">
    <source>
        <dbReference type="SAM" id="SignalP"/>
    </source>
</evidence>
<dbReference type="SMART" id="SM00710">
    <property type="entry name" value="PbH1"/>
    <property type="match status" value="6"/>
</dbReference>
<evidence type="ECO:0000256" key="2">
    <source>
        <dbReference type="ARBA" id="ARBA00022525"/>
    </source>
</evidence>
<dbReference type="InterPro" id="IPR039448">
    <property type="entry name" value="Beta_helix"/>
</dbReference>
<evidence type="ECO:0000313" key="8">
    <source>
        <dbReference type="EMBL" id="MFC5491540.1"/>
    </source>
</evidence>
<dbReference type="InterPro" id="IPR006626">
    <property type="entry name" value="PbH1"/>
</dbReference>
<comment type="caution">
    <text evidence="8">The sequence shown here is derived from an EMBL/GenBank/DDBJ whole genome shotgun (WGS) entry which is preliminary data.</text>
</comment>
<organism evidence="8 9">
    <name type="scientific">Nocardioides caricicola</name>
    <dbReference type="NCBI Taxonomy" id="634770"/>
    <lineage>
        <taxon>Bacteria</taxon>
        <taxon>Bacillati</taxon>
        <taxon>Actinomycetota</taxon>
        <taxon>Actinomycetes</taxon>
        <taxon>Propionibacteriales</taxon>
        <taxon>Nocardioidaceae</taxon>
        <taxon>Nocardioides</taxon>
    </lineage>
</organism>
<dbReference type="PANTHER" id="PTHR40088:SF2">
    <property type="entry name" value="SECRETED SUGAR HYDROLASE"/>
    <property type="match status" value="1"/>
</dbReference>
<dbReference type="InterPro" id="IPR012334">
    <property type="entry name" value="Pectin_lyas_fold"/>
</dbReference>
<keyword evidence="2" id="KW-0964">Secreted</keyword>
<feature type="signal peptide" evidence="5">
    <location>
        <begin position="1"/>
        <end position="20"/>
    </location>
</feature>
<protein>
    <submittedName>
        <fullName evidence="8">Right-handed parallel beta-helix repeat-containing protein</fullName>
    </submittedName>
</protein>
<dbReference type="PANTHER" id="PTHR40088">
    <property type="entry name" value="PECTATE LYASE (EUROFUNG)"/>
    <property type="match status" value="1"/>
</dbReference>
<dbReference type="Pfam" id="PF07602">
    <property type="entry name" value="DUF1565"/>
    <property type="match status" value="1"/>
</dbReference>
<feature type="region of interest" description="Disordered" evidence="4">
    <location>
        <begin position="16"/>
        <end position="47"/>
    </location>
</feature>
<reference evidence="9" key="1">
    <citation type="journal article" date="2019" name="Int. J. Syst. Evol. Microbiol.">
        <title>The Global Catalogue of Microorganisms (GCM) 10K type strain sequencing project: providing services to taxonomists for standard genome sequencing and annotation.</title>
        <authorList>
            <consortium name="The Broad Institute Genomics Platform"/>
            <consortium name="The Broad Institute Genome Sequencing Center for Infectious Disease"/>
            <person name="Wu L."/>
            <person name="Ma J."/>
        </authorList>
    </citation>
    <scope>NUCLEOTIDE SEQUENCE [LARGE SCALE GENOMIC DNA]</scope>
    <source>
        <strain evidence="9">KACC 13778</strain>
    </source>
</reference>
<feature type="compositionally biased region" description="Basic and acidic residues" evidence="4">
    <location>
        <begin position="404"/>
        <end position="421"/>
    </location>
</feature>
<dbReference type="SUPFAM" id="SSF51126">
    <property type="entry name" value="Pectin lyase-like"/>
    <property type="match status" value="1"/>
</dbReference>
<evidence type="ECO:0000256" key="1">
    <source>
        <dbReference type="ARBA" id="ARBA00004613"/>
    </source>
</evidence>
<feature type="region of interest" description="Disordered" evidence="4">
    <location>
        <begin position="402"/>
        <end position="422"/>
    </location>
</feature>
<evidence type="ECO:0000256" key="4">
    <source>
        <dbReference type="SAM" id="MobiDB-lite"/>
    </source>
</evidence>